<evidence type="ECO:0000259" key="2">
    <source>
        <dbReference type="PROSITE" id="PS50240"/>
    </source>
</evidence>
<protein>
    <recommendedName>
        <fullName evidence="2">Peptidase S1 domain-containing protein</fullName>
    </recommendedName>
</protein>
<dbReference type="InterPro" id="IPR001314">
    <property type="entry name" value="Peptidase_S1A"/>
</dbReference>
<dbReference type="Proteomes" id="UP001234178">
    <property type="component" value="Unassembled WGS sequence"/>
</dbReference>
<dbReference type="CDD" id="cd00190">
    <property type="entry name" value="Tryp_SPc"/>
    <property type="match status" value="1"/>
</dbReference>
<dbReference type="InterPro" id="IPR009003">
    <property type="entry name" value="Peptidase_S1_PA"/>
</dbReference>
<dbReference type="PANTHER" id="PTHR24258">
    <property type="entry name" value="SERINE PROTEASE-RELATED"/>
    <property type="match status" value="1"/>
</dbReference>
<dbReference type="Gene3D" id="2.40.10.10">
    <property type="entry name" value="Trypsin-like serine proteases"/>
    <property type="match status" value="1"/>
</dbReference>
<dbReference type="Pfam" id="PF00089">
    <property type="entry name" value="Trypsin"/>
    <property type="match status" value="1"/>
</dbReference>
<feature type="chain" id="PRO_5047441775" description="Peptidase S1 domain-containing protein" evidence="1">
    <location>
        <begin position="17"/>
        <end position="407"/>
    </location>
</feature>
<organism evidence="3 4">
    <name type="scientific">Daphnia magna</name>
    <dbReference type="NCBI Taxonomy" id="35525"/>
    <lineage>
        <taxon>Eukaryota</taxon>
        <taxon>Metazoa</taxon>
        <taxon>Ecdysozoa</taxon>
        <taxon>Arthropoda</taxon>
        <taxon>Crustacea</taxon>
        <taxon>Branchiopoda</taxon>
        <taxon>Diplostraca</taxon>
        <taxon>Cladocera</taxon>
        <taxon>Anomopoda</taxon>
        <taxon>Daphniidae</taxon>
        <taxon>Daphnia</taxon>
    </lineage>
</organism>
<dbReference type="SMART" id="SM00020">
    <property type="entry name" value="Tryp_SPc"/>
    <property type="match status" value="1"/>
</dbReference>
<evidence type="ECO:0000313" key="3">
    <source>
        <dbReference type="EMBL" id="KAK4015431.1"/>
    </source>
</evidence>
<feature type="signal peptide" evidence="1">
    <location>
        <begin position="1"/>
        <end position="16"/>
    </location>
</feature>
<dbReference type="InterPro" id="IPR043504">
    <property type="entry name" value="Peptidase_S1_PA_chymotrypsin"/>
</dbReference>
<evidence type="ECO:0000313" key="4">
    <source>
        <dbReference type="Proteomes" id="UP001234178"/>
    </source>
</evidence>
<sequence length="407" mass="44459">MRNILIFSLLVAFATGAPQDISDRIAGGSLAVEGEFPYIASIQLERRHFCSGFIYNERWILTTASCVNGLLPTQLDVAVGIISFSEPSAQQQIIAVSSISINDQYDPLTKMNDIALLSLSRPVVFGTAVQTIRYDEVDETINTAVTMGWGATTEDGIEVTKLRKTELTMPADCLSYGSIEFDNNYMICAGSDVSSPCQYDEGSPLVQNGIAVGVMSKNQGCGVPYVPSIFTRLSVYYYWLNVIGGQQPFPLIEDVDFCTLPQQQRTTTEPTTTTTIVVPTAPCINCETPPPTSTTIVIPTAPCLNCETPPTTTVAPIVPTAPCLNCEPAPETTTVLVVPTAPCIGCDPSAVVMEEYRLHTCLRYRQSEGMELSNQIHVDHSCFDIDELIREILSSFSRECLFRLVFN</sequence>
<dbReference type="PROSITE" id="PS50240">
    <property type="entry name" value="TRYPSIN_DOM"/>
    <property type="match status" value="1"/>
</dbReference>
<reference evidence="3 4" key="1">
    <citation type="journal article" date="2023" name="Nucleic Acids Res.">
        <title>The hologenome of Daphnia magna reveals possible DNA methylation and microbiome-mediated evolution of the host genome.</title>
        <authorList>
            <person name="Chaturvedi A."/>
            <person name="Li X."/>
            <person name="Dhandapani V."/>
            <person name="Marshall H."/>
            <person name="Kissane S."/>
            <person name="Cuenca-Cambronero M."/>
            <person name="Asole G."/>
            <person name="Calvet F."/>
            <person name="Ruiz-Romero M."/>
            <person name="Marangio P."/>
            <person name="Guigo R."/>
            <person name="Rago D."/>
            <person name="Mirbahai L."/>
            <person name="Eastwood N."/>
            <person name="Colbourne J.K."/>
            <person name="Zhou J."/>
            <person name="Mallon E."/>
            <person name="Orsini L."/>
        </authorList>
    </citation>
    <scope>NUCLEOTIDE SEQUENCE [LARGE SCALE GENOMIC DNA]</scope>
    <source>
        <strain evidence="3">LRV0_1</strain>
    </source>
</reference>
<comment type="caution">
    <text evidence="3">The sequence shown here is derived from an EMBL/GenBank/DDBJ whole genome shotgun (WGS) entry which is preliminary data.</text>
</comment>
<gene>
    <name evidence="3" type="ORF">OUZ56_030411</name>
</gene>
<name>A0ABQ9ZRR7_9CRUS</name>
<dbReference type="PANTHER" id="PTHR24258:SF140">
    <property type="entry name" value="BCDNA.GH08420-RELATED"/>
    <property type="match status" value="1"/>
</dbReference>
<accession>A0ABQ9ZRR7</accession>
<proteinExistence type="predicted"/>
<dbReference type="InterPro" id="IPR001254">
    <property type="entry name" value="Trypsin_dom"/>
</dbReference>
<evidence type="ECO:0000256" key="1">
    <source>
        <dbReference type="SAM" id="SignalP"/>
    </source>
</evidence>
<dbReference type="SUPFAM" id="SSF50494">
    <property type="entry name" value="Trypsin-like serine proteases"/>
    <property type="match status" value="1"/>
</dbReference>
<dbReference type="PRINTS" id="PR00722">
    <property type="entry name" value="CHYMOTRYPSIN"/>
</dbReference>
<dbReference type="EMBL" id="JAOYFB010000005">
    <property type="protein sequence ID" value="KAK4015431.1"/>
    <property type="molecule type" value="Genomic_DNA"/>
</dbReference>
<keyword evidence="1" id="KW-0732">Signal</keyword>
<feature type="domain" description="Peptidase S1" evidence="2">
    <location>
        <begin position="25"/>
        <end position="245"/>
    </location>
</feature>
<keyword evidence="4" id="KW-1185">Reference proteome</keyword>